<dbReference type="SMART" id="SM00494">
    <property type="entry name" value="ChtBD2"/>
    <property type="match status" value="1"/>
</dbReference>
<accession>T1IF06</accession>
<dbReference type="AlphaFoldDB" id="T1IF06"/>
<feature type="region of interest" description="Disordered" evidence="1">
    <location>
        <begin position="277"/>
        <end position="298"/>
    </location>
</feature>
<dbReference type="eggNOG" id="ENOG502RYH9">
    <property type="taxonomic scope" value="Eukaryota"/>
</dbReference>
<reference evidence="2" key="1">
    <citation type="submission" date="2015-05" db="UniProtKB">
        <authorList>
            <consortium name="EnsemblMetazoa"/>
        </authorList>
    </citation>
    <scope>IDENTIFICATION</scope>
</reference>
<dbReference type="EMBL" id="ACPB03007371">
    <property type="status" value="NOT_ANNOTATED_CDS"/>
    <property type="molecule type" value="Genomic_DNA"/>
</dbReference>
<dbReference type="InterPro" id="IPR052976">
    <property type="entry name" value="Scoloptoxin-like"/>
</dbReference>
<dbReference type="Proteomes" id="UP000015103">
    <property type="component" value="Unassembled WGS sequence"/>
</dbReference>
<dbReference type="PROSITE" id="PS50940">
    <property type="entry name" value="CHIT_BIND_II"/>
    <property type="match status" value="1"/>
</dbReference>
<dbReference type="EnsemblMetazoa" id="RPRC014875-RA">
    <property type="protein sequence ID" value="RPRC014875-PA"/>
    <property type="gene ID" value="RPRC014875"/>
</dbReference>
<dbReference type="InterPro" id="IPR036508">
    <property type="entry name" value="Chitin-bd_dom_sf"/>
</dbReference>
<dbReference type="EMBL" id="ACPB03007372">
    <property type="status" value="NOT_ANNOTATED_CDS"/>
    <property type="molecule type" value="Genomic_DNA"/>
</dbReference>
<dbReference type="Gene3D" id="2.170.140.10">
    <property type="entry name" value="Chitin binding domain"/>
    <property type="match status" value="1"/>
</dbReference>
<sequence length="457" mass="51852">MDSFLAGKAGRMLLIQEPIAYDDQQIVEEDGIIYKTQHDELYKSVIPEQPIQQQQQQQPTKVLPQIQPDILNQFKVQDAILPPLQYKKLIPPPETSKQYYILRRPTSLHLQHQQEPPPQQQYNNKGGQDDSVTITQSQEIDVSSLPSPKFHSKYVATKPSPPVPSDHYPVSYQQQEEYDSQPLTQHHNGDDILGSGEETVREYSNVDDIDGELNNLLGSVSLSKSLPDKITPENLDSSIKTLSKLLRILQRANALPHSAKTLVSNLPRPREHQYKTKASKLAHKIPSSDQEGSTPGRAGVDYPAYDEIPHTHFSCKEQRYKGFFGDPETGCQVWHYCDLNGGQASFLCPNGTIFSQVALTCDWWFNVKCAATSQLYVLNERLYKYILPQKLSFPEDFQGPLVDQYLALKFKEIEEKNKNKTEAANNSSKEQEEEEEELPFSEDVATSLNKVRSIPTD</sequence>
<feature type="compositionally biased region" description="Acidic residues" evidence="1">
    <location>
        <begin position="431"/>
        <end position="440"/>
    </location>
</feature>
<dbReference type="PANTHER" id="PTHR22933:SF18">
    <property type="match status" value="1"/>
</dbReference>
<feature type="region of interest" description="Disordered" evidence="1">
    <location>
        <begin position="176"/>
        <end position="195"/>
    </location>
</feature>
<name>T1IF06_RHOPR</name>
<proteinExistence type="predicted"/>
<evidence type="ECO:0000256" key="1">
    <source>
        <dbReference type="SAM" id="MobiDB-lite"/>
    </source>
</evidence>
<organism evidence="2 3">
    <name type="scientific">Rhodnius prolixus</name>
    <name type="common">Triatomid bug</name>
    <dbReference type="NCBI Taxonomy" id="13249"/>
    <lineage>
        <taxon>Eukaryota</taxon>
        <taxon>Metazoa</taxon>
        <taxon>Ecdysozoa</taxon>
        <taxon>Arthropoda</taxon>
        <taxon>Hexapoda</taxon>
        <taxon>Insecta</taxon>
        <taxon>Pterygota</taxon>
        <taxon>Neoptera</taxon>
        <taxon>Paraneoptera</taxon>
        <taxon>Hemiptera</taxon>
        <taxon>Heteroptera</taxon>
        <taxon>Panheteroptera</taxon>
        <taxon>Cimicomorpha</taxon>
        <taxon>Reduviidae</taxon>
        <taxon>Triatominae</taxon>
        <taxon>Rhodnius</taxon>
    </lineage>
</organism>
<feature type="region of interest" description="Disordered" evidence="1">
    <location>
        <begin position="109"/>
        <end position="169"/>
    </location>
</feature>
<dbReference type="HOGENOM" id="CLU_598971_0_0_1"/>
<dbReference type="VEuPathDB" id="VectorBase:RPRC014875"/>
<dbReference type="InParanoid" id="T1IF06"/>
<feature type="compositionally biased region" description="Polar residues" evidence="1">
    <location>
        <begin position="122"/>
        <end position="146"/>
    </location>
</feature>
<feature type="region of interest" description="Disordered" evidence="1">
    <location>
        <begin position="419"/>
        <end position="457"/>
    </location>
</feature>
<evidence type="ECO:0000313" key="3">
    <source>
        <dbReference type="Proteomes" id="UP000015103"/>
    </source>
</evidence>
<feature type="compositionally biased region" description="Polar residues" evidence="1">
    <location>
        <begin position="444"/>
        <end position="457"/>
    </location>
</feature>
<dbReference type="GO" id="GO:0008061">
    <property type="term" value="F:chitin binding"/>
    <property type="evidence" value="ECO:0007669"/>
    <property type="project" value="InterPro"/>
</dbReference>
<evidence type="ECO:0000313" key="2">
    <source>
        <dbReference type="EnsemblMetazoa" id="RPRC014875-PA"/>
    </source>
</evidence>
<dbReference type="Pfam" id="PF01607">
    <property type="entry name" value="CBM_14"/>
    <property type="match status" value="1"/>
</dbReference>
<dbReference type="SUPFAM" id="SSF57625">
    <property type="entry name" value="Invertebrate chitin-binding proteins"/>
    <property type="match status" value="1"/>
</dbReference>
<dbReference type="PANTHER" id="PTHR22933">
    <property type="entry name" value="FI18007P1-RELATED"/>
    <property type="match status" value="1"/>
</dbReference>
<feature type="compositionally biased region" description="Polar residues" evidence="1">
    <location>
        <begin position="176"/>
        <end position="186"/>
    </location>
</feature>
<protein>
    <submittedName>
        <fullName evidence="2">Chitin-binding type-2 domain-containing protein</fullName>
    </submittedName>
</protein>
<dbReference type="GO" id="GO:0005576">
    <property type="term" value="C:extracellular region"/>
    <property type="evidence" value="ECO:0007669"/>
    <property type="project" value="InterPro"/>
</dbReference>
<dbReference type="InterPro" id="IPR002557">
    <property type="entry name" value="Chitin-bd_dom"/>
</dbReference>
<dbReference type="STRING" id="13249.T1IF06"/>
<keyword evidence="3" id="KW-1185">Reference proteome</keyword>